<dbReference type="EMBL" id="JANPWB010000003">
    <property type="protein sequence ID" value="KAJ1199126.1"/>
    <property type="molecule type" value="Genomic_DNA"/>
</dbReference>
<proteinExistence type="predicted"/>
<evidence type="ECO:0000313" key="1">
    <source>
        <dbReference type="EMBL" id="KAJ1199126.1"/>
    </source>
</evidence>
<sequence>MHKWLRFGNLSHRYLGLRNGICTFYFAFCTVASNAETDLQAQNVHSNAVSEQTLPSVVDAGPEKKQHSGFQVSTKSVRCPEWVGNNKAK</sequence>
<reference evidence="1" key="1">
    <citation type="journal article" date="2022" name="bioRxiv">
        <title>Sequencing and chromosome-scale assembly of the giantPleurodeles waltlgenome.</title>
        <authorList>
            <person name="Brown T."/>
            <person name="Elewa A."/>
            <person name="Iarovenko S."/>
            <person name="Subramanian E."/>
            <person name="Araus A.J."/>
            <person name="Petzold A."/>
            <person name="Susuki M."/>
            <person name="Suzuki K.-i.T."/>
            <person name="Hayashi T."/>
            <person name="Toyoda A."/>
            <person name="Oliveira C."/>
            <person name="Osipova E."/>
            <person name="Leigh N.D."/>
            <person name="Simon A."/>
            <person name="Yun M.H."/>
        </authorList>
    </citation>
    <scope>NUCLEOTIDE SEQUENCE</scope>
    <source>
        <strain evidence="1">20211129_DDA</strain>
        <tissue evidence="1">Liver</tissue>
    </source>
</reference>
<organism evidence="1 2">
    <name type="scientific">Pleurodeles waltl</name>
    <name type="common">Iberian ribbed newt</name>
    <dbReference type="NCBI Taxonomy" id="8319"/>
    <lineage>
        <taxon>Eukaryota</taxon>
        <taxon>Metazoa</taxon>
        <taxon>Chordata</taxon>
        <taxon>Craniata</taxon>
        <taxon>Vertebrata</taxon>
        <taxon>Euteleostomi</taxon>
        <taxon>Amphibia</taxon>
        <taxon>Batrachia</taxon>
        <taxon>Caudata</taxon>
        <taxon>Salamandroidea</taxon>
        <taxon>Salamandridae</taxon>
        <taxon>Pleurodelinae</taxon>
        <taxon>Pleurodeles</taxon>
    </lineage>
</organism>
<evidence type="ECO:0008006" key="3">
    <source>
        <dbReference type="Google" id="ProtNLM"/>
    </source>
</evidence>
<gene>
    <name evidence="1" type="ORF">NDU88_002964</name>
</gene>
<dbReference type="AlphaFoldDB" id="A0AAV7VE54"/>
<name>A0AAV7VE54_PLEWA</name>
<comment type="caution">
    <text evidence="1">The sequence shown here is derived from an EMBL/GenBank/DDBJ whole genome shotgun (WGS) entry which is preliminary data.</text>
</comment>
<keyword evidence="2" id="KW-1185">Reference proteome</keyword>
<dbReference type="Proteomes" id="UP001066276">
    <property type="component" value="Chromosome 2_1"/>
</dbReference>
<evidence type="ECO:0000313" key="2">
    <source>
        <dbReference type="Proteomes" id="UP001066276"/>
    </source>
</evidence>
<accession>A0AAV7VE54</accession>
<protein>
    <recommendedName>
        <fullName evidence="3">Secreted protein</fullName>
    </recommendedName>
</protein>